<feature type="chain" id="PRO_5022907351" evidence="1">
    <location>
        <begin position="20"/>
        <end position="126"/>
    </location>
</feature>
<keyword evidence="3" id="KW-1185">Reference proteome</keyword>
<accession>A0A5D2CNI4</accession>
<dbReference type="AlphaFoldDB" id="A0A5D2CNI4"/>
<evidence type="ECO:0000256" key="1">
    <source>
        <dbReference type="SAM" id="SignalP"/>
    </source>
</evidence>
<name>A0A5D2CNI4_GOSDA</name>
<protein>
    <submittedName>
        <fullName evidence="2">Uncharacterized protein</fullName>
    </submittedName>
</protein>
<proteinExistence type="predicted"/>
<keyword evidence="1" id="KW-0732">Signal</keyword>
<sequence length="126" mass="14411">MQQVLVLLKFNTVLYFVTAEAVVGSTTWLGRGLSCVCAQSRESDARPSFDLTPSQALRLRSNELKLERQLENTKAEISSFKCAIIFLYQRACDLHFQDELITCLFNYICLLPYVFKSNCLDYNAHT</sequence>
<evidence type="ECO:0000313" key="2">
    <source>
        <dbReference type="EMBL" id="TYG71039.1"/>
    </source>
</evidence>
<evidence type="ECO:0000313" key="3">
    <source>
        <dbReference type="Proteomes" id="UP000323506"/>
    </source>
</evidence>
<feature type="signal peptide" evidence="1">
    <location>
        <begin position="1"/>
        <end position="19"/>
    </location>
</feature>
<dbReference type="EMBL" id="CM017705">
    <property type="protein sequence ID" value="TYG71039.1"/>
    <property type="molecule type" value="Genomic_DNA"/>
</dbReference>
<dbReference type="Proteomes" id="UP000323506">
    <property type="component" value="Chromosome D05"/>
</dbReference>
<gene>
    <name evidence="2" type="ORF">ES288_D05G362600v1</name>
</gene>
<organism evidence="2 3">
    <name type="scientific">Gossypium darwinii</name>
    <name type="common">Darwin's cotton</name>
    <name type="synonym">Gossypium barbadense var. darwinii</name>
    <dbReference type="NCBI Taxonomy" id="34276"/>
    <lineage>
        <taxon>Eukaryota</taxon>
        <taxon>Viridiplantae</taxon>
        <taxon>Streptophyta</taxon>
        <taxon>Embryophyta</taxon>
        <taxon>Tracheophyta</taxon>
        <taxon>Spermatophyta</taxon>
        <taxon>Magnoliopsida</taxon>
        <taxon>eudicotyledons</taxon>
        <taxon>Gunneridae</taxon>
        <taxon>Pentapetalae</taxon>
        <taxon>rosids</taxon>
        <taxon>malvids</taxon>
        <taxon>Malvales</taxon>
        <taxon>Malvaceae</taxon>
        <taxon>Malvoideae</taxon>
        <taxon>Gossypium</taxon>
    </lineage>
</organism>
<reference evidence="2 3" key="1">
    <citation type="submission" date="2019-06" db="EMBL/GenBank/DDBJ databases">
        <title>WGS assembly of Gossypium darwinii.</title>
        <authorList>
            <person name="Chen Z.J."/>
            <person name="Sreedasyam A."/>
            <person name="Ando A."/>
            <person name="Song Q."/>
            <person name="De L."/>
            <person name="Hulse-Kemp A."/>
            <person name="Ding M."/>
            <person name="Ye W."/>
            <person name="Kirkbride R."/>
            <person name="Jenkins J."/>
            <person name="Plott C."/>
            <person name="Lovell J."/>
            <person name="Lin Y.-M."/>
            <person name="Vaughn R."/>
            <person name="Liu B."/>
            <person name="Li W."/>
            <person name="Simpson S."/>
            <person name="Scheffler B."/>
            <person name="Saski C."/>
            <person name="Grover C."/>
            <person name="Hu G."/>
            <person name="Conover J."/>
            <person name="Carlson J."/>
            <person name="Shu S."/>
            <person name="Boston L."/>
            <person name="Williams M."/>
            <person name="Peterson D."/>
            <person name="Mcgee K."/>
            <person name="Jones D."/>
            <person name="Wendel J."/>
            <person name="Stelly D."/>
            <person name="Grimwood J."/>
            <person name="Schmutz J."/>
        </authorList>
    </citation>
    <scope>NUCLEOTIDE SEQUENCE [LARGE SCALE GENOMIC DNA]</scope>
    <source>
        <strain evidence="2">1808015.09</strain>
    </source>
</reference>